<proteinExistence type="predicted"/>
<dbReference type="Proteomes" id="UP000024635">
    <property type="component" value="Unassembled WGS sequence"/>
</dbReference>
<feature type="compositionally biased region" description="Basic and acidic residues" evidence="1">
    <location>
        <begin position="48"/>
        <end position="61"/>
    </location>
</feature>
<dbReference type="EMBL" id="JARK01000155">
    <property type="protein sequence ID" value="EYC41819.1"/>
    <property type="molecule type" value="Genomic_DNA"/>
</dbReference>
<evidence type="ECO:0000256" key="2">
    <source>
        <dbReference type="SAM" id="SignalP"/>
    </source>
</evidence>
<gene>
    <name evidence="3" type="primary">Acey_s0555.g3379</name>
    <name evidence="3" type="ORF">Y032_0555g3379</name>
</gene>
<organism evidence="3 4">
    <name type="scientific">Ancylostoma ceylanicum</name>
    <dbReference type="NCBI Taxonomy" id="53326"/>
    <lineage>
        <taxon>Eukaryota</taxon>
        <taxon>Metazoa</taxon>
        <taxon>Ecdysozoa</taxon>
        <taxon>Nematoda</taxon>
        <taxon>Chromadorea</taxon>
        <taxon>Rhabditida</taxon>
        <taxon>Rhabditina</taxon>
        <taxon>Rhabditomorpha</taxon>
        <taxon>Strongyloidea</taxon>
        <taxon>Ancylostomatidae</taxon>
        <taxon>Ancylostomatinae</taxon>
        <taxon>Ancylostoma</taxon>
    </lineage>
</organism>
<dbReference type="AlphaFoldDB" id="A0A016WPR8"/>
<comment type="caution">
    <text evidence="3">The sequence shown here is derived from an EMBL/GenBank/DDBJ whole genome shotgun (WGS) entry which is preliminary data.</text>
</comment>
<keyword evidence="4" id="KW-1185">Reference proteome</keyword>
<protein>
    <submittedName>
        <fullName evidence="3">Uncharacterized protein</fullName>
    </submittedName>
</protein>
<name>A0A016WPR8_9BILA</name>
<evidence type="ECO:0000256" key="1">
    <source>
        <dbReference type="SAM" id="MobiDB-lite"/>
    </source>
</evidence>
<keyword evidence="2" id="KW-0732">Signal</keyword>
<feature type="chain" id="PRO_5001490992" evidence="2">
    <location>
        <begin position="19"/>
        <end position="111"/>
    </location>
</feature>
<reference evidence="4" key="1">
    <citation type="journal article" date="2015" name="Nat. Genet.">
        <title>The genome and transcriptome of the zoonotic hookworm Ancylostoma ceylanicum identify infection-specific gene families.</title>
        <authorList>
            <person name="Schwarz E.M."/>
            <person name="Hu Y."/>
            <person name="Antoshechkin I."/>
            <person name="Miller M.M."/>
            <person name="Sternberg P.W."/>
            <person name="Aroian R.V."/>
        </authorList>
    </citation>
    <scope>NUCLEOTIDE SEQUENCE</scope>
    <source>
        <strain evidence="4">HY135</strain>
    </source>
</reference>
<feature type="region of interest" description="Disordered" evidence="1">
    <location>
        <begin position="48"/>
        <end position="71"/>
    </location>
</feature>
<accession>A0A016WPR8</accession>
<feature type="signal peptide" evidence="2">
    <location>
        <begin position="1"/>
        <end position="18"/>
    </location>
</feature>
<feature type="compositionally biased region" description="Polar residues" evidence="1">
    <location>
        <begin position="62"/>
        <end position="71"/>
    </location>
</feature>
<evidence type="ECO:0000313" key="4">
    <source>
        <dbReference type="Proteomes" id="UP000024635"/>
    </source>
</evidence>
<sequence length="111" mass="12734">MRLLTLIFTVFIVILSTAVSVSFKNYLQRTKSSTWILRGVALGDLKEKHPGTSRKVEESPHESTMSTLETSNSRKIILKNGSSNELTHYFPYNRFASCGNLRFIFNFITWL</sequence>
<evidence type="ECO:0000313" key="3">
    <source>
        <dbReference type="EMBL" id="EYC41819.1"/>
    </source>
</evidence>